<keyword evidence="14" id="KW-1185">Reference proteome</keyword>
<evidence type="ECO:0000256" key="4">
    <source>
        <dbReference type="ARBA" id="ARBA00022692"/>
    </source>
</evidence>
<evidence type="ECO:0000256" key="10">
    <source>
        <dbReference type="RuleBase" id="RU003732"/>
    </source>
</evidence>
<feature type="transmembrane region" description="Helical" evidence="12">
    <location>
        <begin position="228"/>
        <end position="247"/>
    </location>
</feature>
<dbReference type="GO" id="GO:0089718">
    <property type="term" value="P:amino acid import across plasma membrane"/>
    <property type="evidence" value="ECO:0007669"/>
    <property type="project" value="TreeGrafter"/>
</dbReference>
<comment type="caution">
    <text evidence="13">The sequence shown here is derived from an EMBL/GenBank/DDBJ whole genome shotgun (WGS) entry which is preliminary data.</text>
</comment>
<comment type="subcellular location">
    <subcellularLocation>
        <location evidence="1">Membrane</location>
        <topology evidence="1">Multi-pass membrane protein</topology>
    </subcellularLocation>
</comment>
<keyword evidence="4 10" id="KW-0812">Transmembrane</keyword>
<evidence type="ECO:0000313" key="14">
    <source>
        <dbReference type="Proteomes" id="UP001497382"/>
    </source>
</evidence>
<feature type="disulfide bond" evidence="9">
    <location>
        <begin position="172"/>
        <end position="181"/>
    </location>
</feature>
<dbReference type="GO" id="GO:0005283">
    <property type="term" value="F:amino acid:sodium symporter activity"/>
    <property type="evidence" value="ECO:0007669"/>
    <property type="project" value="TreeGrafter"/>
</dbReference>
<keyword evidence="7 12" id="KW-0472">Membrane</keyword>
<evidence type="ECO:0000256" key="11">
    <source>
        <dbReference type="SAM" id="MobiDB-lite"/>
    </source>
</evidence>
<dbReference type="SUPFAM" id="SSF161070">
    <property type="entry name" value="SNF-like"/>
    <property type="match status" value="1"/>
</dbReference>
<name>A0AAV2A0Z9_9ARAC</name>
<evidence type="ECO:0000256" key="12">
    <source>
        <dbReference type="SAM" id="Phobius"/>
    </source>
</evidence>
<reference evidence="13 14" key="1">
    <citation type="submission" date="2024-04" db="EMBL/GenBank/DDBJ databases">
        <authorList>
            <person name="Rising A."/>
            <person name="Reimegard J."/>
            <person name="Sonavane S."/>
            <person name="Akerstrom W."/>
            <person name="Nylinder S."/>
            <person name="Hedman E."/>
            <person name="Kallberg Y."/>
        </authorList>
    </citation>
    <scope>NUCLEOTIDE SEQUENCE [LARGE SCALE GENOMIC DNA]</scope>
</reference>
<feature type="binding site" evidence="8">
    <location>
        <position position="413"/>
    </location>
    <ligand>
        <name>Na(+)</name>
        <dbReference type="ChEBI" id="CHEBI:29101"/>
        <label>1</label>
    </ligand>
</feature>
<dbReference type="PROSITE" id="PS00610">
    <property type="entry name" value="NA_NEUROTRAN_SYMP_1"/>
    <property type="match status" value="1"/>
</dbReference>
<dbReference type="EMBL" id="CAXIEN010000104">
    <property type="protein sequence ID" value="CAL1277689.1"/>
    <property type="molecule type" value="Genomic_DNA"/>
</dbReference>
<feature type="transmembrane region" description="Helical" evidence="12">
    <location>
        <begin position="305"/>
        <end position="323"/>
    </location>
</feature>
<evidence type="ECO:0000313" key="13">
    <source>
        <dbReference type="EMBL" id="CAL1277689.1"/>
    </source>
</evidence>
<feature type="transmembrane region" description="Helical" evidence="12">
    <location>
        <begin position="131"/>
        <end position="159"/>
    </location>
</feature>
<keyword evidence="8" id="KW-0915">Sodium</keyword>
<feature type="binding site" evidence="8">
    <location>
        <position position="345"/>
    </location>
    <ligand>
        <name>Na(+)</name>
        <dbReference type="ChEBI" id="CHEBI:29101"/>
        <label>1</label>
    </ligand>
</feature>
<evidence type="ECO:0000256" key="7">
    <source>
        <dbReference type="ARBA" id="ARBA00023136"/>
    </source>
</evidence>
<dbReference type="PROSITE" id="PS50267">
    <property type="entry name" value="NA_NEUROTRAN_SYMP_3"/>
    <property type="match status" value="1"/>
</dbReference>
<keyword evidence="3 10" id="KW-0813">Transport</keyword>
<accession>A0AAV2A0Z9</accession>
<evidence type="ECO:0000256" key="3">
    <source>
        <dbReference type="ARBA" id="ARBA00022448"/>
    </source>
</evidence>
<feature type="region of interest" description="Disordered" evidence="11">
    <location>
        <begin position="617"/>
        <end position="637"/>
    </location>
</feature>
<feature type="transmembrane region" description="Helical" evidence="12">
    <location>
        <begin position="440"/>
        <end position="464"/>
    </location>
</feature>
<protein>
    <recommendedName>
        <fullName evidence="10">Transporter</fullName>
    </recommendedName>
</protein>
<feature type="transmembrane region" description="Helical" evidence="12">
    <location>
        <begin position="335"/>
        <end position="360"/>
    </location>
</feature>
<proteinExistence type="inferred from homology"/>
<evidence type="ECO:0000256" key="2">
    <source>
        <dbReference type="ARBA" id="ARBA00006459"/>
    </source>
</evidence>
<feature type="transmembrane region" description="Helical" evidence="12">
    <location>
        <begin position="470"/>
        <end position="494"/>
    </location>
</feature>
<dbReference type="Pfam" id="PF00209">
    <property type="entry name" value="SNF"/>
    <property type="match status" value="1"/>
</dbReference>
<dbReference type="InterPro" id="IPR037272">
    <property type="entry name" value="SNS_sf"/>
</dbReference>
<feature type="transmembrane region" description="Helical" evidence="12">
    <location>
        <begin position="549"/>
        <end position="571"/>
    </location>
</feature>
<feature type="transmembrane region" description="Helical" evidence="12">
    <location>
        <begin position="398"/>
        <end position="419"/>
    </location>
</feature>
<keyword evidence="9" id="KW-1015">Disulfide bond</keyword>
<feature type="transmembrane region" description="Helical" evidence="12">
    <location>
        <begin position="90"/>
        <end position="110"/>
    </location>
</feature>
<dbReference type="PANTHER" id="PTHR11616">
    <property type="entry name" value="SODIUM/CHLORIDE DEPENDENT TRANSPORTER"/>
    <property type="match status" value="1"/>
</dbReference>
<feature type="transmembrane region" description="Helical" evidence="12">
    <location>
        <begin position="515"/>
        <end position="534"/>
    </location>
</feature>
<feature type="binding site" evidence="8">
    <location>
        <position position="71"/>
    </location>
    <ligand>
        <name>Na(+)</name>
        <dbReference type="ChEBI" id="CHEBI:29101"/>
        <label>1</label>
    </ligand>
</feature>
<evidence type="ECO:0000256" key="6">
    <source>
        <dbReference type="ARBA" id="ARBA00022989"/>
    </source>
</evidence>
<evidence type="ECO:0000256" key="1">
    <source>
        <dbReference type="ARBA" id="ARBA00004141"/>
    </source>
</evidence>
<dbReference type="PANTHER" id="PTHR11616:SF241">
    <property type="entry name" value="SODIUM- AND CHLORIDE-DEPENDENT GLYCINE TRANSPORTER 2"/>
    <property type="match status" value="1"/>
</dbReference>
<dbReference type="PRINTS" id="PR00176">
    <property type="entry name" value="NANEUSMPORT"/>
</dbReference>
<evidence type="ECO:0000256" key="5">
    <source>
        <dbReference type="ARBA" id="ARBA00022847"/>
    </source>
</evidence>
<gene>
    <name evidence="13" type="ORF">LARSCL_LOCUS9353</name>
</gene>
<sequence>MCVPLDCNSTEPVIEATMQGLGSKHQPHFNPKITTLLPHSDHSKTRNEKLKKQRVTWSKQVEFVLSSVGYAVGLGNIWRFPYLCYKNGGGAFLVPYVFFLILCGLPMMFMETSLGQFGSLGSISIWKISPLFKGMGFGMAVLSLVVCIYYNVILAWSLYYIYHSYSVPWSTCGNSWNTLNCVSSNAFTQLTNISAGNLTGKITTGLNVLNSTFYILRQSSGIEDLGSLRWPLVLTLFLAWMIVFFCVSRGIKTSGKVVYVTATLPYLVLTCLLIRGLTLPGSWDGINFFVTPKWEKLLSFKVSKQFSYCIPFKCYIFYSYIIITISKLGHKKGVYFDSMVIACINYGTSLLAGFVVFSLLGFMACESGKAIEDVVSEGPGLAFVVYPEAISRLPVSSVWAFLFFFMLLSVGLDTVFGEIESTVSALVDEYPKLLRKRKTLFTAMVCGALFLLGLPCVTQGGIYVVQLMDWYCAVFALMLFSLCETIVVAWIYGADRFVLDICLMTKRMPSLWWKLCWSYVTPTIITVLFIFIFVNHTAITYNDYIYPKWSIVIGWILAMCSIAPIPVFAVWKLSREKGSLKQRLINSLRPTPDWGPALEEHKILYRKSLNIKRSRLEQKQQEEQPVSLNTFSESVDR</sequence>
<keyword evidence="8" id="KW-0479">Metal-binding</keyword>
<feature type="binding site" evidence="8">
    <location>
        <position position="72"/>
    </location>
    <ligand>
        <name>Na(+)</name>
        <dbReference type="ChEBI" id="CHEBI:29101"/>
        <label>1</label>
    </ligand>
</feature>
<feature type="binding site" evidence="8">
    <location>
        <position position="76"/>
    </location>
    <ligand>
        <name>Na(+)</name>
        <dbReference type="ChEBI" id="CHEBI:29101"/>
        <label>1</label>
    </ligand>
</feature>
<feature type="compositionally biased region" description="Polar residues" evidence="11">
    <location>
        <begin position="623"/>
        <end position="637"/>
    </location>
</feature>
<feature type="binding site" evidence="8">
    <location>
        <position position="69"/>
    </location>
    <ligand>
        <name>Na(+)</name>
        <dbReference type="ChEBI" id="CHEBI:29101"/>
        <label>1</label>
    </ligand>
</feature>
<keyword evidence="6 12" id="KW-1133">Transmembrane helix</keyword>
<dbReference type="Proteomes" id="UP001497382">
    <property type="component" value="Unassembled WGS sequence"/>
</dbReference>
<feature type="transmembrane region" description="Helical" evidence="12">
    <location>
        <begin position="259"/>
        <end position="278"/>
    </location>
</feature>
<dbReference type="AlphaFoldDB" id="A0AAV2A0Z9"/>
<dbReference type="InterPro" id="IPR000175">
    <property type="entry name" value="Na/ntran_symport"/>
</dbReference>
<organism evidence="13 14">
    <name type="scientific">Larinioides sclopetarius</name>
    <dbReference type="NCBI Taxonomy" id="280406"/>
    <lineage>
        <taxon>Eukaryota</taxon>
        <taxon>Metazoa</taxon>
        <taxon>Ecdysozoa</taxon>
        <taxon>Arthropoda</taxon>
        <taxon>Chelicerata</taxon>
        <taxon>Arachnida</taxon>
        <taxon>Araneae</taxon>
        <taxon>Araneomorphae</taxon>
        <taxon>Entelegynae</taxon>
        <taxon>Araneoidea</taxon>
        <taxon>Araneidae</taxon>
        <taxon>Larinioides</taxon>
    </lineage>
</organism>
<evidence type="ECO:0000256" key="9">
    <source>
        <dbReference type="PIRSR" id="PIRSR600175-2"/>
    </source>
</evidence>
<comment type="similarity">
    <text evidence="2 10">Belongs to the sodium:neurotransmitter symporter (SNF) (TC 2.A.22) family.</text>
</comment>
<dbReference type="GO" id="GO:0005886">
    <property type="term" value="C:plasma membrane"/>
    <property type="evidence" value="ECO:0007669"/>
    <property type="project" value="TreeGrafter"/>
</dbReference>
<evidence type="ECO:0000256" key="8">
    <source>
        <dbReference type="PIRSR" id="PIRSR600175-1"/>
    </source>
</evidence>
<dbReference type="GO" id="GO:0046872">
    <property type="term" value="F:metal ion binding"/>
    <property type="evidence" value="ECO:0007669"/>
    <property type="project" value="UniProtKB-KW"/>
</dbReference>
<keyword evidence="5 10" id="KW-0769">Symport</keyword>